<keyword evidence="2" id="KW-1185">Reference proteome</keyword>
<dbReference type="EMBL" id="JBIMZQ010000008">
    <property type="protein sequence ID" value="KAL3669744.1"/>
    <property type="molecule type" value="Genomic_DNA"/>
</dbReference>
<comment type="caution">
    <text evidence="1">The sequence shown here is derived from an EMBL/GenBank/DDBJ whole genome shotgun (WGS) entry which is preliminary data.</text>
</comment>
<evidence type="ECO:0000313" key="2">
    <source>
        <dbReference type="Proteomes" id="UP001632037"/>
    </source>
</evidence>
<organism evidence="1 2">
    <name type="scientific">Phytophthora oleae</name>
    <dbReference type="NCBI Taxonomy" id="2107226"/>
    <lineage>
        <taxon>Eukaryota</taxon>
        <taxon>Sar</taxon>
        <taxon>Stramenopiles</taxon>
        <taxon>Oomycota</taxon>
        <taxon>Peronosporomycetes</taxon>
        <taxon>Peronosporales</taxon>
        <taxon>Peronosporaceae</taxon>
        <taxon>Phytophthora</taxon>
    </lineage>
</organism>
<evidence type="ECO:0000313" key="1">
    <source>
        <dbReference type="EMBL" id="KAL3669744.1"/>
    </source>
</evidence>
<accession>A0ABD3FVW7</accession>
<proteinExistence type="predicted"/>
<sequence length="108" mass="11960">MRPSFPSSGYAVISLQLDTSTLDALYAEALFRTYTPVFQEVGGADDPFRFQSRATKLTAVLRVVSRAVQEDAAIRDCTYKPTVFSYMRSLPGGVNQEPHQDYVACVSD</sequence>
<dbReference type="Proteomes" id="UP001632037">
    <property type="component" value="Unassembled WGS sequence"/>
</dbReference>
<name>A0ABD3FVW7_9STRA</name>
<gene>
    <name evidence="1" type="ORF">V7S43_005125</name>
</gene>
<dbReference type="AlphaFoldDB" id="A0ABD3FVW7"/>
<reference evidence="1 2" key="1">
    <citation type="submission" date="2024-09" db="EMBL/GenBank/DDBJ databases">
        <title>Genome sequencing and assembly of Phytophthora oleae, isolate VK10A, causative agent of rot of olive drupes.</title>
        <authorList>
            <person name="Conti Taguali S."/>
            <person name="Riolo M."/>
            <person name="La Spada F."/>
            <person name="Cacciola S.O."/>
            <person name="Dionisio G."/>
        </authorList>
    </citation>
    <scope>NUCLEOTIDE SEQUENCE [LARGE SCALE GENOMIC DNA]</scope>
    <source>
        <strain evidence="1 2">VK10A</strain>
    </source>
</reference>
<protein>
    <submittedName>
        <fullName evidence="1">Uncharacterized protein</fullName>
    </submittedName>
</protein>